<dbReference type="AlphaFoldDB" id="A0A9P6Q4C4"/>
<name>A0A9P6Q4C4_9FUNG</name>
<evidence type="ECO:0008006" key="4">
    <source>
        <dbReference type="Google" id="ProtNLM"/>
    </source>
</evidence>
<sequence length="321" mass="35535">MLSTLEPTEVTTATMIRVDRDSSEWLLVSNDFTNRWKKSNITNLCVEDIVRIKCPARLEEAYTNYKSSLQRKAAIQTLSQANVTSAVLSTMPVSAPLPIGDFELETELYHGTSACISQAVFEGRHLQSSCASAPPHPSLMSSTDDQNANDDLNGDDDSSFVLREEDFQIHNASDSEDLQQQQQQQQQDSHPENTPETIVEMCANAGCAACSIARENFDLKLSGKGSTDRKQAGIWQRFGHGIYFASMMRFKVALGKMYKTSADLNNYASPPKGFDSVAAIPGTHRSMNYHEYVVYTANACLPTYLITYSFTATSEYNISAV</sequence>
<gene>
    <name evidence="2" type="ORF">DFQ27_003598</name>
</gene>
<comment type="caution">
    <text evidence="2">The sequence shown here is derived from an EMBL/GenBank/DDBJ whole genome shotgun (WGS) entry which is preliminary data.</text>
</comment>
<accession>A0A9P6Q4C4</accession>
<dbReference type="SUPFAM" id="SSF56399">
    <property type="entry name" value="ADP-ribosylation"/>
    <property type="match status" value="1"/>
</dbReference>
<evidence type="ECO:0000313" key="3">
    <source>
        <dbReference type="Proteomes" id="UP000807716"/>
    </source>
</evidence>
<dbReference type="Proteomes" id="UP000807716">
    <property type="component" value="Unassembled WGS sequence"/>
</dbReference>
<protein>
    <recommendedName>
        <fullName evidence="4">PARP catalytic domain-containing protein</fullName>
    </recommendedName>
</protein>
<feature type="region of interest" description="Disordered" evidence="1">
    <location>
        <begin position="131"/>
        <end position="157"/>
    </location>
</feature>
<evidence type="ECO:0000313" key="2">
    <source>
        <dbReference type="EMBL" id="KAG0260331.1"/>
    </source>
</evidence>
<dbReference type="EMBL" id="JAAAJB010000252">
    <property type="protein sequence ID" value="KAG0260331.1"/>
    <property type="molecule type" value="Genomic_DNA"/>
</dbReference>
<dbReference type="OrthoDB" id="9514740at2759"/>
<feature type="compositionally biased region" description="Polar residues" evidence="1">
    <location>
        <begin position="139"/>
        <end position="150"/>
    </location>
</feature>
<proteinExistence type="predicted"/>
<dbReference type="Gene3D" id="3.90.228.10">
    <property type="match status" value="1"/>
</dbReference>
<reference evidence="2" key="1">
    <citation type="journal article" date="2020" name="Fungal Divers.">
        <title>Resolving the Mortierellaceae phylogeny through synthesis of multi-gene phylogenetics and phylogenomics.</title>
        <authorList>
            <person name="Vandepol N."/>
            <person name="Liber J."/>
            <person name="Desiro A."/>
            <person name="Na H."/>
            <person name="Kennedy M."/>
            <person name="Barry K."/>
            <person name="Grigoriev I.V."/>
            <person name="Miller A.N."/>
            <person name="O'Donnell K."/>
            <person name="Stajich J.E."/>
            <person name="Bonito G."/>
        </authorList>
    </citation>
    <scope>NUCLEOTIDE SEQUENCE</scope>
    <source>
        <strain evidence="2">BC1065</strain>
    </source>
</reference>
<keyword evidence="3" id="KW-1185">Reference proteome</keyword>
<feature type="region of interest" description="Disordered" evidence="1">
    <location>
        <begin position="172"/>
        <end position="193"/>
    </location>
</feature>
<dbReference type="Gene3D" id="6.20.320.10">
    <property type="match status" value="1"/>
</dbReference>
<evidence type="ECO:0000256" key="1">
    <source>
        <dbReference type="SAM" id="MobiDB-lite"/>
    </source>
</evidence>
<organism evidence="2 3">
    <name type="scientific">Actinomortierella ambigua</name>
    <dbReference type="NCBI Taxonomy" id="1343610"/>
    <lineage>
        <taxon>Eukaryota</taxon>
        <taxon>Fungi</taxon>
        <taxon>Fungi incertae sedis</taxon>
        <taxon>Mucoromycota</taxon>
        <taxon>Mortierellomycotina</taxon>
        <taxon>Mortierellomycetes</taxon>
        <taxon>Mortierellales</taxon>
        <taxon>Mortierellaceae</taxon>
        <taxon>Actinomortierella</taxon>
    </lineage>
</organism>